<keyword evidence="1" id="KW-0812">Transmembrane</keyword>
<proteinExistence type="predicted"/>
<evidence type="ECO:0000313" key="2">
    <source>
        <dbReference type="EMBL" id="KAE8417568.1"/>
    </source>
</evidence>
<dbReference type="Proteomes" id="UP000325395">
    <property type="component" value="Unassembled WGS sequence"/>
</dbReference>
<accession>A0ABQ6WKG9</accession>
<feature type="transmembrane region" description="Helical" evidence="1">
    <location>
        <begin position="16"/>
        <end position="37"/>
    </location>
</feature>
<evidence type="ECO:0000256" key="1">
    <source>
        <dbReference type="SAM" id="Phobius"/>
    </source>
</evidence>
<keyword evidence="3" id="KW-1185">Reference proteome</keyword>
<sequence>MFRPAPGHTAHEEESYYVPCLFISLFSLSLFFLFFYLKRIINKKRKEKKTPRQVYAQWKCWQSNPPPLTLLVSKEAIGHNISASHSYRKLGLGVTGRRSQNQRNCQASLLFLLFLGPYVLVGLYLGRTLAYID</sequence>
<reference evidence="2 3" key="1">
    <citation type="submission" date="2019-04" db="EMBL/GenBank/DDBJ databases">
        <authorList>
            <consortium name="DOE Joint Genome Institute"/>
            <person name="Mondo S."/>
            <person name="Kjaerbolling I."/>
            <person name="Vesth T."/>
            <person name="Frisvad J.C."/>
            <person name="Nybo J.L."/>
            <person name="Theobald S."/>
            <person name="Kildgaard S."/>
            <person name="Isbrandt T."/>
            <person name="Kuo A."/>
            <person name="Sato A."/>
            <person name="Lyhne E.K."/>
            <person name="Kogle M.E."/>
            <person name="Wiebenga A."/>
            <person name="Kun R.S."/>
            <person name="Lubbers R.J."/>
            <person name="Makela M.R."/>
            <person name="Barry K."/>
            <person name="Chovatia M."/>
            <person name="Clum A."/>
            <person name="Daum C."/>
            <person name="Haridas S."/>
            <person name="He G."/>
            <person name="LaButti K."/>
            <person name="Lipzen A."/>
            <person name="Riley R."/>
            <person name="Salamov A."/>
            <person name="Simmons B.A."/>
            <person name="Magnuson J.K."/>
            <person name="Henrissat B."/>
            <person name="Mortensen U.H."/>
            <person name="Larsen T.O."/>
            <person name="Devries R.P."/>
            <person name="Grigoriev I.V."/>
            <person name="Machida M."/>
            <person name="Baker S.E."/>
            <person name="Andersen M.R."/>
            <person name="Cantor M.N."/>
            <person name="Hua S.X."/>
        </authorList>
    </citation>
    <scope>NUCLEOTIDE SEQUENCE [LARGE SCALE GENOMIC DNA]</scope>
    <source>
        <strain evidence="2 3">CBS 117616</strain>
    </source>
</reference>
<name>A0ABQ6WKG9_9EURO</name>
<gene>
    <name evidence="2" type="ORF">BDV36DRAFT_176019</name>
</gene>
<keyword evidence="1" id="KW-1133">Transmembrane helix</keyword>
<feature type="transmembrane region" description="Helical" evidence="1">
    <location>
        <begin position="107"/>
        <end position="126"/>
    </location>
</feature>
<protein>
    <submittedName>
        <fullName evidence="2">Uncharacterized protein</fullName>
    </submittedName>
</protein>
<dbReference type="EMBL" id="ML735736">
    <property type="protein sequence ID" value="KAE8417568.1"/>
    <property type="molecule type" value="Genomic_DNA"/>
</dbReference>
<organism evidence="2 3">
    <name type="scientific">Aspergillus pseudocaelatus</name>
    <dbReference type="NCBI Taxonomy" id="1825620"/>
    <lineage>
        <taxon>Eukaryota</taxon>
        <taxon>Fungi</taxon>
        <taxon>Dikarya</taxon>
        <taxon>Ascomycota</taxon>
        <taxon>Pezizomycotina</taxon>
        <taxon>Eurotiomycetes</taxon>
        <taxon>Eurotiomycetidae</taxon>
        <taxon>Eurotiales</taxon>
        <taxon>Aspergillaceae</taxon>
        <taxon>Aspergillus</taxon>
        <taxon>Aspergillus subgen. Circumdati</taxon>
    </lineage>
</organism>
<evidence type="ECO:0000313" key="3">
    <source>
        <dbReference type="Proteomes" id="UP000325395"/>
    </source>
</evidence>
<keyword evidence="1" id="KW-0472">Membrane</keyword>